<keyword evidence="13" id="KW-1185">Reference proteome</keyword>
<dbReference type="GO" id="GO:0008270">
    <property type="term" value="F:zinc ion binding"/>
    <property type="evidence" value="ECO:0007669"/>
    <property type="project" value="UniProtKB-KW"/>
</dbReference>
<evidence type="ECO:0000256" key="6">
    <source>
        <dbReference type="ARBA" id="ARBA00023125"/>
    </source>
</evidence>
<proteinExistence type="predicted"/>
<gene>
    <name evidence="12" type="ORF">GDO86_010907</name>
</gene>
<evidence type="ECO:0000256" key="1">
    <source>
        <dbReference type="ARBA" id="ARBA00004123"/>
    </source>
</evidence>
<feature type="region of interest" description="Disordered" evidence="10">
    <location>
        <begin position="1"/>
        <end position="32"/>
    </location>
</feature>
<dbReference type="GO" id="GO:0003700">
    <property type="term" value="F:DNA-binding transcription factor activity"/>
    <property type="evidence" value="ECO:0007669"/>
    <property type="project" value="TreeGrafter"/>
</dbReference>
<evidence type="ECO:0000256" key="2">
    <source>
        <dbReference type="ARBA" id="ARBA00022723"/>
    </source>
</evidence>
<dbReference type="GO" id="GO:0006357">
    <property type="term" value="P:regulation of transcription by RNA polymerase II"/>
    <property type="evidence" value="ECO:0007669"/>
    <property type="project" value="TreeGrafter"/>
</dbReference>
<dbReference type="GO" id="GO:0000978">
    <property type="term" value="F:RNA polymerase II cis-regulatory region sequence-specific DNA binding"/>
    <property type="evidence" value="ECO:0007669"/>
    <property type="project" value="TreeGrafter"/>
</dbReference>
<sequence>MQSRRLSKRSILGNDKVNTSEPTPGWSIKGATLAPGEQAVSLVGAEDQREEDIEEVMNVDGEKQRTTCNGRESVQCNLKGVSSNIDVPHARIIQDEGDMDKVTAAMVLTSLSSSPMVRSLPVHVTDVNGSLKESGFAPSSIGSSGCWSWNTPSDCSNPSTPSPPLSSDGWKYFQFHVHSDDNTEDTETSSLLFDEPVPRKRKNSMKVMFKCLWKTCEKVLSTSAGIKKHIRTIHLGRIGEFNENEGEEDFYYTEIRLNTDSVMAELQQQSPDTSPLQSPLYTLSCSDNRYNKPIFITAETKGNALLSHSAPSAFCLLRPDHSYQTTAPIKMPKKVNYIGKNVGGINNKNVGVSWILSPVTFGGSPVSLPTNNDMGDPKLPTTSSSLQKAGFGIRKFRGEGKKCRKVYGMENRDKWCTACRWKKACQRFPD</sequence>
<dbReference type="Proteomes" id="UP000812440">
    <property type="component" value="Chromosome 6"/>
</dbReference>
<evidence type="ECO:0000313" key="13">
    <source>
        <dbReference type="Proteomes" id="UP000812440"/>
    </source>
</evidence>
<dbReference type="InterPro" id="IPR013087">
    <property type="entry name" value="Znf_C2H2_type"/>
</dbReference>
<keyword evidence="7" id="KW-0804">Transcription</keyword>
<dbReference type="EMBL" id="JAACNH010000005">
    <property type="protein sequence ID" value="KAG8441902.1"/>
    <property type="molecule type" value="Genomic_DNA"/>
</dbReference>
<evidence type="ECO:0000256" key="10">
    <source>
        <dbReference type="SAM" id="MobiDB-lite"/>
    </source>
</evidence>
<evidence type="ECO:0000313" key="12">
    <source>
        <dbReference type="EMBL" id="KAG8441902.1"/>
    </source>
</evidence>
<dbReference type="SMART" id="SM01366">
    <property type="entry name" value="c-clamp"/>
    <property type="match status" value="1"/>
</dbReference>
<organism evidence="12 13">
    <name type="scientific">Hymenochirus boettgeri</name>
    <name type="common">Congo dwarf clawed frog</name>
    <dbReference type="NCBI Taxonomy" id="247094"/>
    <lineage>
        <taxon>Eukaryota</taxon>
        <taxon>Metazoa</taxon>
        <taxon>Chordata</taxon>
        <taxon>Craniata</taxon>
        <taxon>Vertebrata</taxon>
        <taxon>Euteleostomi</taxon>
        <taxon>Amphibia</taxon>
        <taxon>Batrachia</taxon>
        <taxon>Anura</taxon>
        <taxon>Pipoidea</taxon>
        <taxon>Pipidae</taxon>
        <taxon>Pipinae</taxon>
        <taxon>Hymenochirus</taxon>
    </lineage>
</organism>
<accession>A0A8T2JC34</accession>
<evidence type="ECO:0000259" key="11">
    <source>
        <dbReference type="PROSITE" id="PS50157"/>
    </source>
</evidence>
<evidence type="ECO:0000256" key="8">
    <source>
        <dbReference type="ARBA" id="ARBA00023242"/>
    </source>
</evidence>
<keyword evidence="5" id="KW-0805">Transcription regulation</keyword>
<protein>
    <recommendedName>
        <fullName evidence="11">C2H2-type domain-containing protein</fullName>
    </recommendedName>
</protein>
<dbReference type="InterPro" id="IPR052253">
    <property type="entry name" value="CR1/CR2-DNA-binding_regulator"/>
</dbReference>
<evidence type="ECO:0000256" key="7">
    <source>
        <dbReference type="ARBA" id="ARBA00023163"/>
    </source>
</evidence>
<comment type="caution">
    <text evidence="12">The sequence shown here is derived from an EMBL/GenBank/DDBJ whole genome shotgun (WGS) entry which is preliminary data.</text>
</comment>
<dbReference type="AlphaFoldDB" id="A0A8T2JC34"/>
<keyword evidence="2" id="KW-0479">Metal-binding</keyword>
<evidence type="ECO:0000256" key="3">
    <source>
        <dbReference type="ARBA" id="ARBA00022771"/>
    </source>
</evidence>
<feature type="domain" description="C2H2-type" evidence="11">
    <location>
        <begin position="209"/>
        <end position="239"/>
    </location>
</feature>
<reference evidence="12" key="1">
    <citation type="thesis" date="2020" institute="ProQuest LLC" country="789 East Eisenhower Parkway, Ann Arbor, MI, USA">
        <title>Comparative Genomics and Chromosome Evolution.</title>
        <authorList>
            <person name="Mudd A.B."/>
        </authorList>
    </citation>
    <scope>NUCLEOTIDE SEQUENCE</scope>
    <source>
        <strain evidence="12">Female2</strain>
        <tissue evidence="12">Blood</tissue>
    </source>
</reference>
<dbReference type="PROSITE" id="PS00028">
    <property type="entry name" value="ZINC_FINGER_C2H2_1"/>
    <property type="match status" value="1"/>
</dbReference>
<evidence type="ECO:0000256" key="4">
    <source>
        <dbReference type="ARBA" id="ARBA00022833"/>
    </source>
</evidence>
<dbReference type="PANTHER" id="PTHR13006:SF7">
    <property type="entry name" value="ZINC FINGER PROTEIN 704"/>
    <property type="match status" value="1"/>
</dbReference>
<dbReference type="PROSITE" id="PS50157">
    <property type="entry name" value="ZINC_FINGER_C2H2_2"/>
    <property type="match status" value="1"/>
</dbReference>
<comment type="subcellular location">
    <subcellularLocation>
        <location evidence="1">Nucleus</location>
    </subcellularLocation>
</comment>
<evidence type="ECO:0000256" key="5">
    <source>
        <dbReference type="ARBA" id="ARBA00023015"/>
    </source>
</evidence>
<name>A0A8T2JC34_9PIPI</name>
<dbReference type="GO" id="GO:0005634">
    <property type="term" value="C:nucleus"/>
    <property type="evidence" value="ECO:0007669"/>
    <property type="project" value="UniProtKB-SubCell"/>
</dbReference>
<evidence type="ECO:0000256" key="9">
    <source>
        <dbReference type="PROSITE-ProRule" id="PRU00042"/>
    </source>
</evidence>
<keyword evidence="8" id="KW-0539">Nucleus</keyword>
<keyword evidence="4" id="KW-0862">Zinc</keyword>
<keyword evidence="6" id="KW-0238">DNA-binding</keyword>
<dbReference type="OrthoDB" id="5950721at2759"/>
<keyword evidence="3 9" id="KW-0863">Zinc-finger</keyword>
<dbReference type="PANTHER" id="PTHR13006">
    <property type="entry name" value="PAPILLOMAVIRUS REGULATORY FACTOR PRF-1"/>
    <property type="match status" value="1"/>
</dbReference>